<name>A0ABR4K290_9EURO</name>
<evidence type="ECO:0000256" key="1">
    <source>
        <dbReference type="ARBA" id="ARBA00022669"/>
    </source>
</evidence>
<dbReference type="SUPFAM" id="SSF54106">
    <property type="entry name" value="LysM domain"/>
    <property type="match status" value="1"/>
</dbReference>
<keyword evidence="1" id="KW-0147">Chitin-binding</keyword>
<dbReference type="EMBL" id="JBFXLU010000065">
    <property type="protein sequence ID" value="KAL2846176.1"/>
    <property type="molecule type" value="Genomic_DNA"/>
</dbReference>
<keyword evidence="6" id="KW-1185">Reference proteome</keyword>
<evidence type="ECO:0000313" key="5">
    <source>
        <dbReference type="EMBL" id="KAL2846176.1"/>
    </source>
</evidence>
<dbReference type="InterPro" id="IPR052210">
    <property type="entry name" value="LysM1-like"/>
</dbReference>
<evidence type="ECO:0000259" key="4">
    <source>
        <dbReference type="PROSITE" id="PS51782"/>
    </source>
</evidence>
<feature type="domain" description="LysM" evidence="4">
    <location>
        <begin position="48"/>
        <end position="95"/>
    </location>
</feature>
<dbReference type="InterPro" id="IPR018392">
    <property type="entry name" value="LysM"/>
</dbReference>
<dbReference type="Pfam" id="PF01476">
    <property type="entry name" value="LysM"/>
    <property type="match status" value="1"/>
</dbReference>
<evidence type="ECO:0000313" key="6">
    <source>
        <dbReference type="Proteomes" id="UP001610446"/>
    </source>
</evidence>
<protein>
    <recommendedName>
        <fullName evidence="4">LysM domain-containing protein</fullName>
    </recommendedName>
</protein>
<keyword evidence="2" id="KW-0732">Signal</keyword>
<proteinExistence type="predicted"/>
<gene>
    <name evidence="5" type="ORF">BJY01DRAFT_247349</name>
</gene>
<keyword evidence="3" id="KW-0843">Virulence</keyword>
<dbReference type="PANTHER" id="PTHR34997">
    <property type="entry name" value="AM15"/>
    <property type="match status" value="1"/>
</dbReference>
<evidence type="ECO:0000256" key="3">
    <source>
        <dbReference type="ARBA" id="ARBA00023026"/>
    </source>
</evidence>
<evidence type="ECO:0000256" key="2">
    <source>
        <dbReference type="ARBA" id="ARBA00022729"/>
    </source>
</evidence>
<dbReference type="PROSITE" id="PS51782">
    <property type="entry name" value="LYSM"/>
    <property type="match status" value="1"/>
</dbReference>
<organism evidence="5 6">
    <name type="scientific">Aspergillus pseudoustus</name>
    <dbReference type="NCBI Taxonomy" id="1810923"/>
    <lineage>
        <taxon>Eukaryota</taxon>
        <taxon>Fungi</taxon>
        <taxon>Dikarya</taxon>
        <taxon>Ascomycota</taxon>
        <taxon>Pezizomycotina</taxon>
        <taxon>Eurotiomycetes</taxon>
        <taxon>Eurotiomycetidae</taxon>
        <taxon>Eurotiales</taxon>
        <taxon>Aspergillaceae</taxon>
        <taxon>Aspergillus</taxon>
        <taxon>Aspergillus subgen. Nidulantes</taxon>
    </lineage>
</organism>
<dbReference type="CDD" id="cd00118">
    <property type="entry name" value="LysM"/>
    <property type="match status" value="1"/>
</dbReference>
<accession>A0ABR4K290</accession>
<dbReference type="InterPro" id="IPR036779">
    <property type="entry name" value="LysM_dom_sf"/>
</dbReference>
<reference evidence="5 6" key="1">
    <citation type="submission" date="2024-07" db="EMBL/GenBank/DDBJ databases">
        <title>Section-level genome sequencing and comparative genomics of Aspergillus sections Usti and Cavernicolus.</title>
        <authorList>
            <consortium name="Lawrence Berkeley National Laboratory"/>
            <person name="Nybo J.L."/>
            <person name="Vesth T.C."/>
            <person name="Theobald S."/>
            <person name="Frisvad J.C."/>
            <person name="Larsen T.O."/>
            <person name="Kjaerboelling I."/>
            <person name="Rothschild-Mancinelli K."/>
            <person name="Lyhne E.K."/>
            <person name="Kogle M.E."/>
            <person name="Barry K."/>
            <person name="Clum A."/>
            <person name="Na H."/>
            <person name="Ledsgaard L."/>
            <person name="Lin J."/>
            <person name="Lipzen A."/>
            <person name="Kuo A."/>
            <person name="Riley R."/>
            <person name="Mondo S."/>
            <person name="Labutti K."/>
            <person name="Haridas S."/>
            <person name="Pangalinan J."/>
            <person name="Salamov A.A."/>
            <person name="Simmons B.A."/>
            <person name="Magnuson J.K."/>
            <person name="Chen J."/>
            <person name="Drula E."/>
            <person name="Henrissat B."/>
            <person name="Wiebenga A."/>
            <person name="Lubbers R.J."/>
            <person name="Gomes A.C."/>
            <person name="Makela M.R."/>
            <person name="Stajich J."/>
            <person name="Grigoriev I.V."/>
            <person name="Mortensen U.H."/>
            <person name="De Vries R.P."/>
            <person name="Baker S.E."/>
            <person name="Andersen M.R."/>
        </authorList>
    </citation>
    <scope>NUCLEOTIDE SEQUENCE [LARGE SCALE GENOMIC DNA]</scope>
    <source>
        <strain evidence="5 6">CBS 123904</strain>
    </source>
</reference>
<comment type="caution">
    <text evidence="5">The sequence shown here is derived from an EMBL/GenBank/DDBJ whole genome shotgun (WGS) entry which is preliminary data.</text>
</comment>
<dbReference type="PANTHER" id="PTHR34997:SF2">
    <property type="entry name" value="LYSM DOMAIN-CONTAINING PROTEIN-RELATED"/>
    <property type="match status" value="1"/>
</dbReference>
<dbReference type="Proteomes" id="UP001610446">
    <property type="component" value="Unassembled WGS sequence"/>
</dbReference>
<dbReference type="Gene3D" id="3.10.350.10">
    <property type="entry name" value="LysM domain"/>
    <property type="match status" value="1"/>
</dbReference>
<sequence>MLSACTFRVRYILVLPVFDKFPHSSCRHRATAGPPGPTQSGIPDNCNKWHLVEEGDTCWDLSQENGITLDQLYEWDPAAKNDCAEGFWLGNAYCVGIAD</sequence>